<feature type="transmembrane region" description="Helical" evidence="1">
    <location>
        <begin position="132"/>
        <end position="149"/>
    </location>
</feature>
<dbReference type="Proteomes" id="UP000240542">
    <property type="component" value="Unassembled WGS sequence"/>
</dbReference>
<accession>A0A2P8CJ71</accession>
<gene>
    <name evidence="2" type="ORF">CLV63_13810</name>
</gene>
<dbReference type="AlphaFoldDB" id="A0A2P8CJ71"/>
<sequence>MLLVRIARGIALLTTGLLAGAFSYGAVNVAPTFRAVPLDVRLTFHIALMKMNAVVMQAGMALALISAIALIVVVRAAVPRLLAAGASALLLATFLVTRFGNVPINRQMREWVADAPPADYADILQVWDTFHIIRTATAIAAFLLIIAIADRARTLAADARDQAVPAAVR</sequence>
<dbReference type="InterPro" id="IPR013901">
    <property type="entry name" value="Anthrone_oxy"/>
</dbReference>
<keyword evidence="1" id="KW-1133">Transmembrane helix</keyword>
<dbReference type="Pfam" id="PF08592">
    <property type="entry name" value="Anthrone_oxy"/>
    <property type="match status" value="1"/>
</dbReference>
<dbReference type="RefSeq" id="WP_245929245.1">
    <property type="nucleotide sequence ID" value="NZ_PYGA01000038.1"/>
</dbReference>
<proteinExistence type="predicted"/>
<protein>
    <submittedName>
        <fullName evidence="2">Uncharacterized protein DUF1772</fullName>
    </submittedName>
</protein>
<evidence type="ECO:0000313" key="2">
    <source>
        <dbReference type="EMBL" id="PSK85011.1"/>
    </source>
</evidence>
<comment type="caution">
    <text evidence="2">The sequence shown here is derived from an EMBL/GenBank/DDBJ whole genome shotgun (WGS) entry which is preliminary data.</text>
</comment>
<evidence type="ECO:0000256" key="1">
    <source>
        <dbReference type="SAM" id="Phobius"/>
    </source>
</evidence>
<feature type="transmembrane region" description="Helical" evidence="1">
    <location>
        <begin position="81"/>
        <end position="100"/>
    </location>
</feature>
<evidence type="ECO:0000313" key="3">
    <source>
        <dbReference type="Proteomes" id="UP000240542"/>
    </source>
</evidence>
<feature type="transmembrane region" description="Helical" evidence="1">
    <location>
        <begin position="49"/>
        <end position="74"/>
    </location>
</feature>
<keyword evidence="1" id="KW-0472">Membrane</keyword>
<dbReference type="EMBL" id="PYGA01000038">
    <property type="protein sequence ID" value="PSK85011.1"/>
    <property type="molecule type" value="Genomic_DNA"/>
</dbReference>
<name>A0A2P8CJ71_9ACTN</name>
<keyword evidence="3" id="KW-1185">Reference proteome</keyword>
<keyword evidence="1" id="KW-0812">Transmembrane</keyword>
<reference evidence="2 3" key="1">
    <citation type="submission" date="2018-03" db="EMBL/GenBank/DDBJ databases">
        <title>Genomic Encyclopedia of Archaeal and Bacterial Type Strains, Phase II (KMG-II): from individual species to whole genera.</title>
        <authorList>
            <person name="Goeker M."/>
        </authorList>
    </citation>
    <scope>NUCLEOTIDE SEQUENCE [LARGE SCALE GENOMIC DNA]</scope>
    <source>
        <strain evidence="2 3">DSM 45312</strain>
    </source>
</reference>
<organism evidence="2 3">
    <name type="scientific">Murinocardiopsis flavida</name>
    <dbReference type="NCBI Taxonomy" id="645275"/>
    <lineage>
        <taxon>Bacteria</taxon>
        <taxon>Bacillati</taxon>
        <taxon>Actinomycetota</taxon>
        <taxon>Actinomycetes</taxon>
        <taxon>Streptosporangiales</taxon>
        <taxon>Nocardiopsidaceae</taxon>
        <taxon>Murinocardiopsis</taxon>
    </lineage>
</organism>